<dbReference type="OrthoDB" id="67027at2759"/>
<dbReference type="CDD" id="cd00593">
    <property type="entry name" value="RIBOc"/>
    <property type="match status" value="1"/>
</dbReference>
<proteinExistence type="predicted"/>
<keyword evidence="3" id="KW-1185">Reference proteome</keyword>
<name>A0A8H6R8C4_9PEZI</name>
<dbReference type="SMART" id="SM00535">
    <property type="entry name" value="RIBOc"/>
    <property type="match status" value="1"/>
</dbReference>
<dbReference type="InterPro" id="IPR000999">
    <property type="entry name" value="RNase_III_dom"/>
</dbReference>
<feature type="non-terminal residue" evidence="2">
    <location>
        <position position="1"/>
    </location>
</feature>
<dbReference type="GO" id="GO:0006396">
    <property type="term" value="P:RNA processing"/>
    <property type="evidence" value="ECO:0007669"/>
    <property type="project" value="InterPro"/>
</dbReference>
<dbReference type="EMBL" id="JABCIY010000219">
    <property type="protein sequence ID" value="KAF7187831.1"/>
    <property type="molecule type" value="Genomic_DNA"/>
</dbReference>
<dbReference type="Pfam" id="PF14622">
    <property type="entry name" value="Ribonucleas_3_3"/>
    <property type="match status" value="1"/>
</dbReference>
<dbReference type="InterPro" id="IPR036389">
    <property type="entry name" value="RNase_III_sf"/>
</dbReference>
<gene>
    <name evidence="2" type="ORF">HII31_10731</name>
</gene>
<dbReference type="PROSITE" id="PS50142">
    <property type="entry name" value="RNASE_3_2"/>
    <property type="match status" value="1"/>
</dbReference>
<accession>A0A8H6R8C4</accession>
<dbReference type="SUPFAM" id="SSF69065">
    <property type="entry name" value="RNase III domain-like"/>
    <property type="match status" value="1"/>
</dbReference>
<evidence type="ECO:0000313" key="2">
    <source>
        <dbReference type="EMBL" id="KAF7187831.1"/>
    </source>
</evidence>
<reference evidence="2" key="1">
    <citation type="submission" date="2020-04" db="EMBL/GenBank/DDBJ databases">
        <title>Draft genome resource of the tomato pathogen Pseudocercospora fuligena.</title>
        <authorList>
            <person name="Zaccaron A."/>
        </authorList>
    </citation>
    <scope>NUCLEOTIDE SEQUENCE</scope>
    <source>
        <strain evidence="2">PF001</strain>
    </source>
</reference>
<comment type="caution">
    <text evidence="2">The sequence shown here is derived from an EMBL/GenBank/DDBJ whole genome shotgun (WGS) entry which is preliminary data.</text>
</comment>
<dbReference type="Gene3D" id="1.10.1520.10">
    <property type="entry name" value="Ribonuclease III domain"/>
    <property type="match status" value="1"/>
</dbReference>
<feature type="domain" description="RNase III" evidence="1">
    <location>
        <begin position="40"/>
        <end position="150"/>
    </location>
</feature>
<protein>
    <submittedName>
        <fullName evidence="2">Ribonuclease 3</fullName>
    </submittedName>
</protein>
<organism evidence="2 3">
    <name type="scientific">Pseudocercospora fuligena</name>
    <dbReference type="NCBI Taxonomy" id="685502"/>
    <lineage>
        <taxon>Eukaryota</taxon>
        <taxon>Fungi</taxon>
        <taxon>Dikarya</taxon>
        <taxon>Ascomycota</taxon>
        <taxon>Pezizomycotina</taxon>
        <taxon>Dothideomycetes</taxon>
        <taxon>Dothideomycetidae</taxon>
        <taxon>Mycosphaerellales</taxon>
        <taxon>Mycosphaerellaceae</taxon>
        <taxon>Pseudocercospora</taxon>
    </lineage>
</organism>
<sequence>HDCHFVIYYSFDTYSQGHNTAQTMASRLENAKVFIKDLTGHTFSNNNLLIEALDTTGQRARESNRRLALLGDKLMAHIVSDVWYAGNAPLVRVQTLLERVCGNDNLATVGFTIGLDPHVVVNQGQRGTVSRKTMATTVEAVIGAIYLDSGKDIETVKDAMVCIGLDPSGV</sequence>
<evidence type="ECO:0000313" key="3">
    <source>
        <dbReference type="Proteomes" id="UP000660729"/>
    </source>
</evidence>
<dbReference type="GO" id="GO:0004525">
    <property type="term" value="F:ribonuclease III activity"/>
    <property type="evidence" value="ECO:0007669"/>
    <property type="project" value="InterPro"/>
</dbReference>
<dbReference type="AlphaFoldDB" id="A0A8H6R8C4"/>
<evidence type="ECO:0000259" key="1">
    <source>
        <dbReference type="PROSITE" id="PS50142"/>
    </source>
</evidence>
<dbReference type="Proteomes" id="UP000660729">
    <property type="component" value="Unassembled WGS sequence"/>
</dbReference>